<reference evidence="2 3" key="1">
    <citation type="submission" date="2024-01" db="EMBL/GenBank/DDBJ databases">
        <title>Genome insights into Plantactinospora veratri sp. nov.</title>
        <authorList>
            <person name="Wang L."/>
        </authorList>
    </citation>
    <scope>NUCLEOTIDE SEQUENCE [LARGE SCALE GENOMIC DNA]</scope>
    <source>
        <strain evidence="2 3">NEAU-FHS4</strain>
    </source>
</reference>
<dbReference type="InterPro" id="IPR036527">
    <property type="entry name" value="SCP2_sterol-bd_dom_sf"/>
</dbReference>
<dbReference type="RefSeq" id="WP_331210193.1">
    <property type="nucleotide sequence ID" value="NZ_JAZGQL010000020.1"/>
</dbReference>
<proteinExistence type="predicted"/>
<organism evidence="2 3">
    <name type="scientific">Plantactinospora veratri</name>
    <dbReference type="NCBI Taxonomy" id="1436122"/>
    <lineage>
        <taxon>Bacteria</taxon>
        <taxon>Bacillati</taxon>
        <taxon>Actinomycetota</taxon>
        <taxon>Actinomycetes</taxon>
        <taxon>Micromonosporales</taxon>
        <taxon>Micromonosporaceae</taxon>
        <taxon>Plantactinospora</taxon>
    </lineage>
</organism>
<dbReference type="Gene3D" id="3.30.1050.40">
    <property type="match status" value="1"/>
</dbReference>
<evidence type="ECO:0000259" key="1">
    <source>
        <dbReference type="Pfam" id="PF17844"/>
    </source>
</evidence>
<dbReference type="Proteomes" id="UP001339911">
    <property type="component" value="Unassembled WGS sequence"/>
</dbReference>
<evidence type="ECO:0000313" key="3">
    <source>
        <dbReference type="Proteomes" id="UP001339911"/>
    </source>
</evidence>
<feature type="domain" description="Bacterial SCP orthologue" evidence="1">
    <location>
        <begin position="25"/>
        <end position="117"/>
    </location>
</feature>
<name>A0ABU7SK86_9ACTN</name>
<evidence type="ECO:0000313" key="2">
    <source>
        <dbReference type="EMBL" id="MEE6309962.1"/>
    </source>
</evidence>
<protein>
    <submittedName>
        <fullName evidence="2">Sterol carrier family protein</fullName>
    </submittedName>
</protein>
<comment type="caution">
    <text evidence="2">The sequence shown here is derived from an EMBL/GenBank/DDBJ whole genome shotgun (WGS) entry which is preliminary data.</text>
</comment>
<gene>
    <name evidence="2" type="ORF">V1634_24305</name>
</gene>
<accession>A0ABU7SK86</accession>
<dbReference type="SUPFAM" id="SSF55718">
    <property type="entry name" value="SCP-like"/>
    <property type="match status" value="1"/>
</dbReference>
<dbReference type="EMBL" id="JAZGQL010000020">
    <property type="protein sequence ID" value="MEE6309962.1"/>
    <property type="molecule type" value="Genomic_DNA"/>
</dbReference>
<dbReference type="Pfam" id="PF17844">
    <property type="entry name" value="SCP_3"/>
    <property type="match status" value="1"/>
</dbReference>
<dbReference type="InterPro" id="IPR041629">
    <property type="entry name" value="SCP_3"/>
</dbReference>
<keyword evidence="3" id="KW-1185">Reference proteome</keyword>
<sequence>MSSPHIKSAAVTAALADLDAGRTPDRTTSRDAVRALLSELARAVPGRAVEVRVPPYGAIQCCPGPRHTRGTPPNVVEMAPETWIRLATGRLSWSTAVADGLVQTSGNRSDISPFLPI</sequence>